<evidence type="ECO:0000259" key="2">
    <source>
        <dbReference type="PROSITE" id="PS51352"/>
    </source>
</evidence>
<name>A0ABW6D280_9BACT</name>
<dbReference type="Proteomes" id="UP001598112">
    <property type="component" value="Unassembled WGS sequence"/>
</dbReference>
<dbReference type="SUPFAM" id="SSF52833">
    <property type="entry name" value="Thioredoxin-like"/>
    <property type="match status" value="1"/>
</dbReference>
<dbReference type="PROSITE" id="PS51352">
    <property type="entry name" value="THIOREDOXIN_2"/>
    <property type="match status" value="1"/>
</dbReference>
<dbReference type="Gene3D" id="3.40.30.10">
    <property type="entry name" value="Glutaredoxin"/>
    <property type="match status" value="1"/>
</dbReference>
<dbReference type="InterPro" id="IPR051099">
    <property type="entry name" value="AGR/TXD"/>
</dbReference>
<keyword evidence="4" id="KW-1185">Reference proteome</keyword>
<evidence type="ECO:0000313" key="4">
    <source>
        <dbReference type="Proteomes" id="UP001598112"/>
    </source>
</evidence>
<protein>
    <submittedName>
        <fullName evidence="3">Thioredoxin family protein</fullName>
    </submittedName>
</protein>
<evidence type="ECO:0000256" key="1">
    <source>
        <dbReference type="ARBA" id="ARBA00022729"/>
    </source>
</evidence>
<keyword evidence="1" id="KW-0732">Signal</keyword>
<gene>
    <name evidence="3" type="ORF">SKC35_01340</name>
</gene>
<dbReference type="InterPro" id="IPR013766">
    <property type="entry name" value="Thioredoxin_domain"/>
</dbReference>
<dbReference type="PANTHER" id="PTHR15337:SF11">
    <property type="entry name" value="THIOREDOXIN DOMAIN-CONTAINING PROTEIN"/>
    <property type="match status" value="1"/>
</dbReference>
<dbReference type="RefSeq" id="WP_377977710.1">
    <property type="nucleotide sequence ID" value="NZ_JBBKXY010000001.1"/>
</dbReference>
<evidence type="ECO:0000313" key="3">
    <source>
        <dbReference type="EMBL" id="MFD3292321.1"/>
    </source>
</evidence>
<sequence>MITAILFSLLTWLGDFSQAKTEAAQQHKLIVLNFSGSDWCGPCIKLKKDVFESSEFTAFAEANLILLRADFPRLKKNQLPKEQQDKNDALAEKYNPNGEFPLTVLLNQEGKIVREWKGYQGNKEQFIAEIKAFR</sequence>
<organism evidence="3 4">
    <name type="scientific">Aquirufa originis</name>
    <dbReference type="NCBI Taxonomy" id="3096514"/>
    <lineage>
        <taxon>Bacteria</taxon>
        <taxon>Pseudomonadati</taxon>
        <taxon>Bacteroidota</taxon>
        <taxon>Cytophagia</taxon>
        <taxon>Cytophagales</taxon>
        <taxon>Flectobacillaceae</taxon>
        <taxon>Aquirufa</taxon>
    </lineage>
</organism>
<comment type="caution">
    <text evidence="3">The sequence shown here is derived from an EMBL/GenBank/DDBJ whole genome shotgun (WGS) entry which is preliminary data.</text>
</comment>
<reference evidence="3 4" key="1">
    <citation type="submission" date="2024-03" db="EMBL/GenBank/DDBJ databases">
        <title>Aquirufa genome sequencing.</title>
        <authorList>
            <person name="Pitt A."/>
            <person name="Hahn M.W."/>
        </authorList>
    </citation>
    <scope>NUCLEOTIDE SEQUENCE [LARGE SCALE GENOMIC DNA]</scope>
    <source>
        <strain evidence="3 4">KTFRIE-69F</strain>
    </source>
</reference>
<dbReference type="InterPro" id="IPR036249">
    <property type="entry name" value="Thioredoxin-like_sf"/>
</dbReference>
<dbReference type="EMBL" id="JBBKXY010000001">
    <property type="protein sequence ID" value="MFD3292321.1"/>
    <property type="molecule type" value="Genomic_DNA"/>
</dbReference>
<dbReference type="PANTHER" id="PTHR15337">
    <property type="entry name" value="ANTERIOR GRADIENT PROTEIN-RELATED"/>
    <property type="match status" value="1"/>
</dbReference>
<dbReference type="Pfam" id="PF13899">
    <property type="entry name" value="Thioredoxin_7"/>
    <property type="match status" value="1"/>
</dbReference>
<accession>A0ABW6D280</accession>
<proteinExistence type="predicted"/>
<feature type="domain" description="Thioredoxin" evidence="2">
    <location>
        <begin position="1"/>
        <end position="134"/>
    </location>
</feature>